<dbReference type="RefSeq" id="XP_033659168.1">
    <property type="nucleotide sequence ID" value="XM_033814883.1"/>
</dbReference>
<dbReference type="AlphaFoldDB" id="A0A6A6BXL8"/>
<name>A0A6A6BXL8_ZASCE</name>
<organism evidence="1 2">
    <name type="scientific">Zasmidium cellare ATCC 36951</name>
    <dbReference type="NCBI Taxonomy" id="1080233"/>
    <lineage>
        <taxon>Eukaryota</taxon>
        <taxon>Fungi</taxon>
        <taxon>Dikarya</taxon>
        <taxon>Ascomycota</taxon>
        <taxon>Pezizomycotina</taxon>
        <taxon>Dothideomycetes</taxon>
        <taxon>Dothideomycetidae</taxon>
        <taxon>Mycosphaerellales</taxon>
        <taxon>Mycosphaerellaceae</taxon>
        <taxon>Zasmidium</taxon>
    </lineage>
</organism>
<gene>
    <name evidence="1" type="ORF">M409DRAFT_61802</name>
</gene>
<reference evidence="1" key="1">
    <citation type="journal article" date="2020" name="Stud. Mycol.">
        <title>101 Dothideomycetes genomes: a test case for predicting lifestyles and emergence of pathogens.</title>
        <authorList>
            <person name="Haridas S."/>
            <person name="Albert R."/>
            <person name="Binder M."/>
            <person name="Bloem J."/>
            <person name="Labutti K."/>
            <person name="Salamov A."/>
            <person name="Andreopoulos B."/>
            <person name="Baker S."/>
            <person name="Barry K."/>
            <person name="Bills G."/>
            <person name="Bluhm B."/>
            <person name="Cannon C."/>
            <person name="Castanera R."/>
            <person name="Culley D."/>
            <person name="Daum C."/>
            <person name="Ezra D."/>
            <person name="Gonzalez J."/>
            <person name="Henrissat B."/>
            <person name="Kuo A."/>
            <person name="Liang C."/>
            <person name="Lipzen A."/>
            <person name="Lutzoni F."/>
            <person name="Magnuson J."/>
            <person name="Mondo S."/>
            <person name="Nolan M."/>
            <person name="Ohm R."/>
            <person name="Pangilinan J."/>
            <person name="Park H.-J."/>
            <person name="Ramirez L."/>
            <person name="Alfaro M."/>
            <person name="Sun H."/>
            <person name="Tritt A."/>
            <person name="Yoshinaga Y."/>
            <person name="Zwiers L.-H."/>
            <person name="Turgeon B."/>
            <person name="Goodwin S."/>
            <person name="Spatafora J."/>
            <person name="Crous P."/>
            <person name="Grigoriev I."/>
        </authorList>
    </citation>
    <scope>NUCLEOTIDE SEQUENCE</scope>
    <source>
        <strain evidence="1">ATCC 36951</strain>
    </source>
</reference>
<accession>A0A6A6BXL8</accession>
<keyword evidence="2" id="KW-1185">Reference proteome</keyword>
<dbReference type="EMBL" id="ML993827">
    <property type="protein sequence ID" value="KAF2158279.1"/>
    <property type="molecule type" value="Genomic_DNA"/>
</dbReference>
<protein>
    <submittedName>
        <fullName evidence="1">Uncharacterized protein</fullName>
    </submittedName>
</protein>
<dbReference type="GeneID" id="54568155"/>
<sequence length="125" mass="14156">MCGDPAEATEDLNEHEKELGDTAACHRSYVTMKKLDGHHTGRWGSRLRHTCVMEHAYNQKRHPLDEYIGKVCPDRRRLKRSLETPRGSSSAPVVRLVDFEMGVEMAKGQPIVKHQTVGECGRRSC</sequence>
<evidence type="ECO:0000313" key="2">
    <source>
        <dbReference type="Proteomes" id="UP000799537"/>
    </source>
</evidence>
<dbReference type="Proteomes" id="UP000799537">
    <property type="component" value="Unassembled WGS sequence"/>
</dbReference>
<proteinExistence type="predicted"/>
<evidence type="ECO:0000313" key="1">
    <source>
        <dbReference type="EMBL" id="KAF2158279.1"/>
    </source>
</evidence>